<gene>
    <name evidence="2" type="ORF">EPK99_17400</name>
</gene>
<sequence length="187" mass="19762">MGRLVSSISAAAIAALSTLLSPGLVFAQNDQPFDELRFGVSASIQSGGTREDGLFTTATVFFDPFGANEAQGLKDKILHPRIHAGAIISTSGETDQIFAGFTWTVDVTDRLFIDLGFGGALNNGTLHDSDDGPSVGCHALFHESLAVGYKITEAWRLMATVDHSSNANLCHDNDGLSYAGLAVGRKF</sequence>
<dbReference type="Gene3D" id="2.40.160.20">
    <property type="match status" value="1"/>
</dbReference>
<accession>A0A3S3VFK8</accession>
<feature type="signal peptide" evidence="1">
    <location>
        <begin position="1"/>
        <end position="27"/>
    </location>
</feature>
<proteinExistence type="predicted"/>
<reference evidence="2 3" key="1">
    <citation type="submission" date="2019-01" db="EMBL/GenBank/DDBJ databases">
        <title>The draft genome of Rhizobium sp. 24NR.</title>
        <authorList>
            <person name="Liu L."/>
            <person name="Liang L."/>
            <person name="Shi S."/>
            <person name="Xu L."/>
            <person name="Wang X."/>
            <person name="Li L."/>
            <person name="Zhang X."/>
        </authorList>
    </citation>
    <scope>NUCLEOTIDE SEQUENCE [LARGE SCALE GENOMIC DNA]</scope>
    <source>
        <strain evidence="2 3">24NR</strain>
    </source>
</reference>
<name>A0A3S3VFK8_9HYPH</name>
<dbReference type="InterPro" id="IPR018550">
    <property type="entry name" value="Lipid-A_deacylase-rel"/>
</dbReference>
<dbReference type="OrthoDB" id="8112769at2"/>
<dbReference type="AlphaFoldDB" id="A0A3S3VFK8"/>
<dbReference type="EMBL" id="SBIP01000004">
    <property type="protein sequence ID" value="RWX75479.1"/>
    <property type="molecule type" value="Genomic_DNA"/>
</dbReference>
<evidence type="ECO:0000313" key="3">
    <source>
        <dbReference type="Proteomes" id="UP000287687"/>
    </source>
</evidence>
<dbReference type="Pfam" id="PF09411">
    <property type="entry name" value="PagL"/>
    <property type="match status" value="1"/>
</dbReference>
<keyword evidence="2" id="KW-0378">Hydrolase</keyword>
<comment type="caution">
    <text evidence="2">The sequence shown here is derived from an EMBL/GenBank/DDBJ whole genome shotgun (WGS) entry which is preliminary data.</text>
</comment>
<dbReference type="Proteomes" id="UP000287687">
    <property type="component" value="Unassembled WGS sequence"/>
</dbReference>
<organism evidence="2 3">
    <name type="scientific">Neorhizobium lilium</name>
    <dbReference type="NCBI Taxonomy" id="2503024"/>
    <lineage>
        <taxon>Bacteria</taxon>
        <taxon>Pseudomonadati</taxon>
        <taxon>Pseudomonadota</taxon>
        <taxon>Alphaproteobacteria</taxon>
        <taxon>Hyphomicrobiales</taxon>
        <taxon>Rhizobiaceae</taxon>
        <taxon>Rhizobium/Agrobacterium group</taxon>
        <taxon>Neorhizobium</taxon>
    </lineage>
</organism>
<evidence type="ECO:0000256" key="1">
    <source>
        <dbReference type="SAM" id="SignalP"/>
    </source>
</evidence>
<protein>
    <submittedName>
        <fullName evidence="2">Acyloxyacyl hydrolase</fullName>
    </submittedName>
</protein>
<dbReference type="RefSeq" id="WP_128444365.1">
    <property type="nucleotide sequence ID" value="NZ_SBIP01000004.1"/>
</dbReference>
<keyword evidence="3" id="KW-1185">Reference proteome</keyword>
<feature type="chain" id="PRO_5018553446" evidence="1">
    <location>
        <begin position="28"/>
        <end position="187"/>
    </location>
</feature>
<dbReference type="GO" id="GO:0016787">
    <property type="term" value="F:hydrolase activity"/>
    <property type="evidence" value="ECO:0007669"/>
    <property type="project" value="UniProtKB-KW"/>
</dbReference>
<evidence type="ECO:0000313" key="2">
    <source>
        <dbReference type="EMBL" id="RWX75479.1"/>
    </source>
</evidence>
<keyword evidence="1" id="KW-0732">Signal</keyword>